<dbReference type="PANTHER" id="PTHR22803">
    <property type="entry name" value="MANNOSE, PHOSPHOLIPASE, LECTIN RECEPTOR RELATED"/>
    <property type="match status" value="1"/>
</dbReference>
<dbReference type="PROSITE" id="PS00615">
    <property type="entry name" value="C_TYPE_LECTIN_1"/>
    <property type="match status" value="1"/>
</dbReference>
<sequence>MKFYVRAVVLLSVLIEVQVGATSCLCPRPWVPFRDYCYRFEVKKATFKNAEKLCQSYSGEIVDSHLVSIHDSEEGTFLTMTATDIFDTSDVWIGLNDMHEEGNYTWTDGSAYEYRHFADGEPNAAITDEDCIYVYLVVGTWNDSTCNDLNPFVCKRPQWQWANNCFVD</sequence>
<evidence type="ECO:0000259" key="3">
    <source>
        <dbReference type="PROSITE" id="PS50041"/>
    </source>
</evidence>
<name>A0A2G8LIC7_STIJA</name>
<dbReference type="PRINTS" id="PR01504">
    <property type="entry name" value="PNCREATITSAP"/>
</dbReference>
<evidence type="ECO:0000313" key="4">
    <source>
        <dbReference type="EMBL" id="PIK60007.1"/>
    </source>
</evidence>
<evidence type="ECO:0000256" key="2">
    <source>
        <dbReference type="SAM" id="SignalP"/>
    </source>
</evidence>
<reference evidence="4 5" key="1">
    <citation type="journal article" date="2017" name="PLoS Biol.">
        <title>The sea cucumber genome provides insights into morphological evolution and visceral regeneration.</title>
        <authorList>
            <person name="Zhang X."/>
            <person name="Sun L."/>
            <person name="Yuan J."/>
            <person name="Sun Y."/>
            <person name="Gao Y."/>
            <person name="Zhang L."/>
            <person name="Li S."/>
            <person name="Dai H."/>
            <person name="Hamel J.F."/>
            <person name="Liu C."/>
            <person name="Yu Y."/>
            <person name="Liu S."/>
            <person name="Lin W."/>
            <person name="Guo K."/>
            <person name="Jin S."/>
            <person name="Xu P."/>
            <person name="Storey K.B."/>
            <person name="Huan P."/>
            <person name="Zhang T."/>
            <person name="Zhou Y."/>
            <person name="Zhang J."/>
            <person name="Lin C."/>
            <person name="Li X."/>
            <person name="Xing L."/>
            <person name="Huo D."/>
            <person name="Sun M."/>
            <person name="Wang L."/>
            <person name="Mercier A."/>
            <person name="Li F."/>
            <person name="Yang H."/>
            <person name="Xiang J."/>
        </authorList>
    </citation>
    <scope>NUCLEOTIDE SEQUENCE [LARGE SCALE GENOMIC DNA]</scope>
    <source>
        <strain evidence="4">Shaxun</strain>
        <tissue evidence="4">Muscle</tissue>
    </source>
</reference>
<dbReference type="OrthoDB" id="10057776at2759"/>
<comment type="caution">
    <text evidence="4">The sequence shown here is derived from an EMBL/GenBank/DDBJ whole genome shotgun (WGS) entry which is preliminary data.</text>
</comment>
<organism evidence="4 5">
    <name type="scientific">Stichopus japonicus</name>
    <name type="common">Sea cucumber</name>
    <dbReference type="NCBI Taxonomy" id="307972"/>
    <lineage>
        <taxon>Eukaryota</taxon>
        <taxon>Metazoa</taxon>
        <taxon>Echinodermata</taxon>
        <taxon>Eleutherozoa</taxon>
        <taxon>Echinozoa</taxon>
        <taxon>Holothuroidea</taxon>
        <taxon>Aspidochirotacea</taxon>
        <taxon>Aspidochirotida</taxon>
        <taxon>Stichopodidae</taxon>
        <taxon>Apostichopus</taxon>
    </lineage>
</organism>
<keyword evidence="5" id="KW-1185">Reference proteome</keyword>
<proteinExistence type="predicted"/>
<dbReference type="Gene3D" id="3.10.100.10">
    <property type="entry name" value="Mannose-Binding Protein A, subunit A"/>
    <property type="match status" value="1"/>
</dbReference>
<keyword evidence="2" id="KW-0732">Signal</keyword>
<feature type="signal peptide" evidence="2">
    <location>
        <begin position="1"/>
        <end position="21"/>
    </location>
</feature>
<feature type="domain" description="C-type lectin" evidence="3">
    <location>
        <begin position="33"/>
        <end position="155"/>
    </location>
</feature>
<dbReference type="SUPFAM" id="SSF56436">
    <property type="entry name" value="C-type lectin-like"/>
    <property type="match status" value="1"/>
</dbReference>
<dbReference type="Proteomes" id="UP000230750">
    <property type="component" value="Unassembled WGS sequence"/>
</dbReference>
<dbReference type="Pfam" id="PF00059">
    <property type="entry name" value="Lectin_C"/>
    <property type="match status" value="1"/>
</dbReference>
<feature type="chain" id="PRO_5013856335" evidence="2">
    <location>
        <begin position="22"/>
        <end position="168"/>
    </location>
</feature>
<evidence type="ECO:0000256" key="1">
    <source>
        <dbReference type="ARBA" id="ARBA00023157"/>
    </source>
</evidence>
<protein>
    <submittedName>
        <fullName evidence="4">Putative echinoidin-like</fullName>
    </submittedName>
</protein>
<dbReference type="AlphaFoldDB" id="A0A2G8LIC7"/>
<dbReference type="SMART" id="SM00034">
    <property type="entry name" value="CLECT"/>
    <property type="match status" value="1"/>
</dbReference>
<dbReference type="InterPro" id="IPR050111">
    <property type="entry name" value="C-type_lectin/snaclec_domain"/>
</dbReference>
<gene>
    <name evidence="4" type="ORF">BSL78_03086</name>
</gene>
<dbReference type="InterPro" id="IPR016187">
    <property type="entry name" value="CTDL_fold"/>
</dbReference>
<evidence type="ECO:0000313" key="5">
    <source>
        <dbReference type="Proteomes" id="UP000230750"/>
    </source>
</evidence>
<dbReference type="InterPro" id="IPR001304">
    <property type="entry name" value="C-type_lectin-like"/>
</dbReference>
<keyword evidence="1" id="KW-1015">Disulfide bond</keyword>
<dbReference type="PROSITE" id="PS50041">
    <property type="entry name" value="C_TYPE_LECTIN_2"/>
    <property type="match status" value="1"/>
</dbReference>
<dbReference type="EMBL" id="MRZV01000068">
    <property type="protein sequence ID" value="PIK60007.1"/>
    <property type="molecule type" value="Genomic_DNA"/>
</dbReference>
<dbReference type="InterPro" id="IPR016186">
    <property type="entry name" value="C-type_lectin-like/link_sf"/>
</dbReference>
<accession>A0A2G8LIC7</accession>
<dbReference type="InterPro" id="IPR018378">
    <property type="entry name" value="C-type_lectin_CS"/>
</dbReference>